<evidence type="ECO:0000313" key="1">
    <source>
        <dbReference type="EMBL" id="GBL87391.1"/>
    </source>
</evidence>
<gene>
    <name evidence="1" type="ORF">AVEN_118338_1</name>
</gene>
<proteinExistence type="predicted"/>
<organism evidence="1 2">
    <name type="scientific">Araneus ventricosus</name>
    <name type="common">Orbweaver spider</name>
    <name type="synonym">Epeira ventricosa</name>
    <dbReference type="NCBI Taxonomy" id="182803"/>
    <lineage>
        <taxon>Eukaryota</taxon>
        <taxon>Metazoa</taxon>
        <taxon>Ecdysozoa</taxon>
        <taxon>Arthropoda</taxon>
        <taxon>Chelicerata</taxon>
        <taxon>Arachnida</taxon>
        <taxon>Araneae</taxon>
        <taxon>Araneomorphae</taxon>
        <taxon>Entelegynae</taxon>
        <taxon>Araneoidea</taxon>
        <taxon>Araneidae</taxon>
        <taxon>Araneus</taxon>
    </lineage>
</organism>
<dbReference type="OrthoDB" id="6432034at2759"/>
<sequence>MRTETDIQNWKAMDSRPYFIEYQLSPEFQQHKILWVAVSSTVGLCVERRDHLQSVCFQDVVLVDLTDENHLGLSLGCEVDAVALTNPIFHMFYTLKHFGGKNFEYDDDVQHEVLLWIRQQPKEFYAAGIRELMKRWDKCTNIGGDYVEK</sequence>
<comment type="caution">
    <text evidence="1">The sequence shown here is derived from an EMBL/GenBank/DDBJ whole genome shotgun (WGS) entry which is preliminary data.</text>
</comment>
<dbReference type="GO" id="GO:0003676">
    <property type="term" value="F:nucleic acid binding"/>
    <property type="evidence" value="ECO:0007669"/>
    <property type="project" value="InterPro"/>
</dbReference>
<dbReference type="Gene3D" id="3.30.420.10">
    <property type="entry name" value="Ribonuclease H-like superfamily/Ribonuclease H"/>
    <property type="match status" value="1"/>
</dbReference>
<accession>A0A4Y2B4U9</accession>
<protein>
    <submittedName>
        <fullName evidence="1">Uncharacterized protein</fullName>
    </submittedName>
</protein>
<keyword evidence="2" id="KW-1185">Reference proteome</keyword>
<dbReference type="AlphaFoldDB" id="A0A4Y2B4U9"/>
<evidence type="ECO:0000313" key="2">
    <source>
        <dbReference type="Proteomes" id="UP000499080"/>
    </source>
</evidence>
<dbReference type="EMBL" id="BGPR01000053">
    <property type="protein sequence ID" value="GBL87391.1"/>
    <property type="molecule type" value="Genomic_DNA"/>
</dbReference>
<dbReference type="Proteomes" id="UP000499080">
    <property type="component" value="Unassembled WGS sequence"/>
</dbReference>
<reference evidence="1 2" key="1">
    <citation type="journal article" date="2019" name="Sci. Rep.">
        <title>Orb-weaving spider Araneus ventricosus genome elucidates the spidroin gene catalogue.</title>
        <authorList>
            <person name="Kono N."/>
            <person name="Nakamura H."/>
            <person name="Ohtoshi R."/>
            <person name="Moran D.A.P."/>
            <person name="Shinohara A."/>
            <person name="Yoshida Y."/>
            <person name="Fujiwara M."/>
            <person name="Mori M."/>
            <person name="Tomita M."/>
            <person name="Arakawa K."/>
        </authorList>
    </citation>
    <scope>NUCLEOTIDE SEQUENCE [LARGE SCALE GENOMIC DNA]</scope>
</reference>
<name>A0A4Y2B4U9_ARAVE</name>
<dbReference type="InterPro" id="IPR036397">
    <property type="entry name" value="RNaseH_sf"/>
</dbReference>